<evidence type="ECO:0000259" key="8">
    <source>
        <dbReference type="Pfam" id="PF01676"/>
    </source>
</evidence>
<dbReference type="SUPFAM" id="SSF143856">
    <property type="entry name" value="DeoB insert domain-like"/>
    <property type="match status" value="1"/>
</dbReference>
<dbReference type="RefSeq" id="WP_367680952.1">
    <property type="nucleotide sequence ID" value="NZ_OZ060371.1"/>
</dbReference>
<dbReference type="InterPro" id="IPR017850">
    <property type="entry name" value="Alkaline_phosphatase_core_sf"/>
</dbReference>
<sequence length="411" mass="46380">MKRVILIVLDSFGIGSTKDSYKFKDNGSDTFGHIAEYCFRGLANSKLRKGLLKIPNLVQLGIVKAAEKSRKKPVIGLENNGLLDLIGSYGYAEEISSGKDTSSGHWEIAGAPVLFNWDYFIEYKNSFPQKLLKKIIDKCFLHGCLGNCRASGTDILSVLGEKHIQTKYPIFYTSADSVFQIACHEKIFGLNNLNKLGQNIRKILDEENYNIARVITRPFLGKNKNDFHRTGNRRDFSVKPTSVTIMEKIIKEKNGSVVSIGKISDIYANVGISKKIKATGIDDLFNCTLKEVRERNQRHSMIFVNFVDFDSSWGHRRDVSGYASGLELFDSRLPEILKLLQKDDLLIITSDHGCDPTWSGTDHTRENIPILIYNVSITPRYLGFRKTFSDIAQTIASYFGTTRMNYGKNML</sequence>
<comment type="catalytic activity">
    <reaction evidence="6">
        <text>alpha-D-ribose 1-phosphate = D-ribose 5-phosphate</text>
        <dbReference type="Rhea" id="RHEA:18793"/>
        <dbReference type="ChEBI" id="CHEBI:57720"/>
        <dbReference type="ChEBI" id="CHEBI:78346"/>
        <dbReference type="EC" id="5.4.2.7"/>
    </reaction>
</comment>
<dbReference type="AlphaFoldDB" id="A0AAT9IGU7"/>
<evidence type="ECO:0000256" key="6">
    <source>
        <dbReference type="HAMAP-Rule" id="MF_00740"/>
    </source>
</evidence>
<protein>
    <recommendedName>
        <fullName evidence="6 7">Phosphopentomutase</fullName>
        <ecNumber evidence="6 7">5.4.2.7</ecNumber>
    </recommendedName>
    <alternativeName>
        <fullName evidence="6">Phosphodeoxyribomutase</fullName>
    </alternativeName>
</protein>
<evidence type="ECO:0000256" key="4">
    <source>
        <dbReference type="ARBA" id="ARBA00023211"/>
    </source>
</evidence>
<dbReference type="NCBIfam" id="NF003766">
    <property type="entry name" value="PRK05362.1"/>
    <property type="match status" value="1"/>
</dbReference>
<dbReference type="GO" id="GO:0009117">
    <property type="term" value="P:nucleotide metabolic process"/>
    <property type="evidence" value="ECO:0007669"/>
    <property type="project" value="UniProtKB-UniRule"/>
</dbReference>
<comment type="function">
    <text evidence="6">Isomerase that catalyzes the conversion of deoxy-ribose 1-phosphate (dRib-1-P) and ribose 1-phosphate (Rib-1-P) to deoxy-ribose 5-phosphate (dRib-5-P) and ribose 5-phosphate (Rib-5-P), respectively.</text>
</comment>
<organism evidence="9">
    <name type="scientific">Buchnera aphidicola</name>
    <name type="common">Anoecia corni</name>
    <dbReference type="NCBI Taxonomy" id="2994477"/>
    <lineage>
        <taxon>Bacteria</taxon>
        <taxon>Pseudomonadati</taxon>
        <taxon>Pseudomonadota</taxon>
        <taxon>Gammaproteobacteria</taxon>
        <taxon>Enterobacterales</taxon>
        <taxon>Erwiniaceae</taxon>
        <taxon>Buchnera</taxon>
    </lineage>
</organism>
<evidence type="ECO:0000256" key="3">
    <source>
        <dbReference type="ARBA" id="ARBA00022723"/>
    </source>
</evidence>
<dbReference type="PANTHER" id="PTHR21110:SF0">
    <property type="entry name" value="PHOSPHOPENTOMUTASE"/>
    <property type="match status" value="1"/>
</dbReference>
<feature type="binding site" evidence="6">
    <location>
        <position position="363"/>
    </location>
    <ligand>
        <name>Mn(2+)</name>
        <dbReference type="ChEBI" id="CHEBI:29035"/>
        <label>2</label>
    </ligand>
</feature>
<feature type="binding site" evidence="6">
    <location>
        <position position="352"/>
    </location>
    <ligand>
        <name>Mn(2+)</name>
        <dbReference type="ChEBI" id="CHEBI:29035"/>
        <label>1</label>
    </ligand>
</feature>
<dbReference type="PANTHER" id="PTHR21110">
    <property type="entry name" value="PHOSPHOPENTOMUTASE"/>
    <property type="match status" value="1"/>
</dbReference>
<dbReference type="HAMAP" id="MF_00740">
    <property type="entry name" value="Phosphopentomut"/>
    <property type="match status" value="1"/>
</dbReference>
<name>A0AAT9IGU7_9GAMM</name>
<feature type="binding site" evidence="6">
    <location>
        <position position="310"/>
    </location>
    <ligand>
        <name>Mn(2+)</name>
        <dbReference type="ChEBI" id="CHEBI:29035"/>
        <label>2</label>
    </ligand>
</feature>
<keyword evidence="4 6" id="KW-0464">Manganese</keyword>
<dbReference type="Pfam" id="PF01676">
    <property type="entry name" value="Metalloenzyme"/>
    <property type="match status" value="1"/>
</dbReference>
<comment type="pathway">
    <text evidence="6">Carbohydrate degradation; 2-deoxy-D-ribose 1-phosphate degradation; D-glyceraldehyde 3-phosphate and acetaldehyde from 2-deoxy-alpha-D-ribose 1-phosphate: step 1/2.</text>
</comment>
<feature type="domain" description="Metalloenzyme" evidence="8">
    <location>
        <begin position="2"/>
        <end position="401"/>
    </location>
</feature>
<dbReference type="InterPro" id="IPR010045">
    <property type="entry name" value="DeoB"/>
</dbReference>
<keyword evidence="3 6" id="KW-0479">Metal-binding</keyword>
<gene>
    <name evidence="6 9" type="primary">deoB</name>
    <name evidence="9" type="ORF">BUANCORI2928_430</name>
</gene>
<feature type="binding site" evidence="6">
    <location>
        <position position="351"/>
    </location>
    <ligand>
        <name>Mn(2+)</name>
        <dbReference type="ChEBI" id="CHEBI:29035"/>
        <label>1</label>
    </ligand>
</feature>
<feature type="binding site" evidence="6">
    <location>
        <position position="315"/>
    </location>
    <ligand>
        <name>Mn(2+)</name>
        <dbReference type="ChEBI" id="CHEBI:29035"/>
        <label>2</label>
    </ligand>
</feature>
<dbReference type="GO" id="GO:0005829">
    <property type="term" value="C:cytosol"/>
    <property type="evidence" value="ECO:0007669"/>
    <property type="project" value="TreeGrafter"/>
</dbReference>
<comment type="similarity">
    <text evidence="1 6">Belongs to the phosphopentomutase family.</text>
</comment>
<accession>A0AAT9IGU7</accession>
<keyword evidence="2 6" id="KW-0963">Cytoplasm</keyword>
<dbReference type="CDD" id="cd16009">
    <property type="entry name" value="PPM"/>
    <property type="match status" value="1"/>
</dbReference>
<dbReference type="Gene3D" id="3.40.720.10">
    <property type="entry name" value="Alkaline Phosphatase, subunit A"/>
    <property type="match status" value="1"/>
</dbReference>
<dbReference type="GO" id="GO:0000287">
    <property type="term" value="F:magnesium ion binding"/>
    <property type="evidence" value="ECO:0007669"/>
    <property type="project" value="UniProtKB-UniRule"/>
</dbReference>
<evidence type="ECO:0000256" key="2">
    <source>
        <dbReference type="ARBA" id="ARBA00022490"/>
    </source>
</evidence>
<dbReference type="GO" id="GO:0008973">
    <property type="term" value="F:phosphopentomutase activity"/>
    <property type="evidence" value="ECO:0007669"/>
    <property type="project" value="UniProtKB-UniRule"/>
</dbReference>
<dbReference type="GO" id="GO:0030145">
    <property type="term" value="F:manganese ion binding"/>
    <property type="evidence" value="ECO:0007669"/>
    <property type="project" value="UniProtKB-UniRule"/>
</dbReference>
<dbReference type="GO" id="GO:0006018">
    <property type="term" value="P:2-deoxyribose 1-phosphate catabolic process"/>
    <property type="evidence" value="ECO:0007669"/>
    <property type="project" value="UniProtKB-UniRule"/>
</dbReference>
<dbReference type="EMBL" id="OZ060371">
    <property type="protein sequence ID" value="CAL4043937.1"/>
    <property type="molecule type" value="Genomic_DNA"/>
</dbReference>
<dbReference type="InterPro" id="IPR006124">
    <property type="entry name" value="Metalloenzyme"/>
</dbReference>
<evidence type="ECO:0000313" key="9">
    <source>
        <dbReference type="EMBL" id="CAL4043937.1"/>
    </source>
</evidence>
<evidence type="ECO:0000256" key="1">
    <source>
        <dbReference type="ARBA" id="ARBA00010373"/>
    </source>
</evidence>
<proteinExistence type="inferred from homology"/>
<feature type="binding site" evidence="6">
    <location>
        <position position="10"/>
    </location>
    <ligand>
        <name>Mn(2+)</name>
        <dbReference type="ChEBI" id="CHEBI:29035"/>
        <label>1</label>
    </ligand>
</feature>
<evidence type="ECO:0000256" key="5">
    <source>
        <dbReference type="ARBA" id="ARBA00023235"/>
    </source>
</evidence>
<comment type="subcellular location">
    <subcellularLocation>
        <location evidence="6">Cytoplasm</location>
    </subcellularLocation>
</comment>
<dbReference type="NCBIfam" id="TIGR01696">
    <property type="entry name" value="deoB"/>
    <property type="match status" value="1"/>
</dbReference>
<dbReference type="GO" id="GO:0043094">
    <property type="term" value="P:metabolic compound salvage"/>
    <property type="evidence" value="ECO:0007669"/>
    <property type="project" value="UniProtKB-UniRule"/>
</dbReference>
<comment type="catalytic activity">
    <reaction evidence="6">
        <text>2-deoxy-alpha-D-ribose 1-phosphate = 2-deoxy-D-ribose 5-phosphate</text>
        <dbReference type="Rhea" id="RHEA:27658"/>
        <dbReference type="ChEBI" id="CHEBI:57259"/>
        <dbReference type="ChEBI" id="CHEBI:62877"/>
        <dbReference type="EC" id="5.4.2.7"/>
    </reaction>
</comment>
<dbReference type="Gene3D" id="3.30.70.1250">
    <property type="entry name" value="Phosphopentomutase"/>
    <property type="match status" value="1"/>
</dbReference>
<comment type="cofactor">
    <cofactor evidence="6">
        <name>Mn(2+)</name>
        <dbReference type="ChEBI" id="CHEBI:29035"/>
    </cofactor>
    <text evidence="6">Binds 2 manganese ions.</text>
</comment>
<dbReference type="FunFam" id="3.30.70.1250:FF:000001">
    <property type="entry name" value="Phosphopentomutase"/>
    <property type="match status" value="1"/>
</dbReference>
<dbReference type="PIRSF" id="PIRSF001491">
    <property type="entry name" value="Ppentomutase"/>
    <property type="match status" value="1"/>
</dbReference>
<evidence type="ECO:0000256" key="7">
    <source>
        <dbReference type="NCBIfam" id="TIGR01696"/>
    </source>
</evidence>
<reference evidence="9" key="1">
    <citation type="submission" date="2024-06" db="EMBL/GenBank/DDBJ databases">
        <authorList>
            <person name="Manzano-Marin A."/>
            <person name="Manzano-Marin A."/>
            <person name="Alejandro Manzano Marin A."/>
        </authorList>
    </citation>
    <scope>NUCLEOTIDE SEQUENCE</scope>
    <source>
        <strain evidence="9">Ancorni-2928</strain>
    </source>
</reference>
<dbReference type="InterPro" id="IPR024052">
    <property type="entry name" value="Phosphopentomutase_DeoB_cap_sf"/>
</dbReference>
<dbReference type="EC" id="5.4.2.7" evidence="6 7"/>
<keyword evidence="5 6" id="KW-0413">Isomerase</keyword>
<dbReference type="SUPFAM" id="SSF53649">
    <property type="entry name" value="Alkaline phosphatase-like"/>
    <property type="match status" value="1"/>
</dbReference>